<dbReference type="PANTHER" id="PTHR22911:SF135">
    <property type="entry name" value="BLR4310 PROTEIN"/>
    <property type="match status" value="1"/>
</dbReference>
<keyword evidence="1" id="KW-1133">Transmembrane helix</keyword>
<dbReference type="Proteomes" id="UP000574761">
    <property type="component" value="Unassembled WGS sequence"/>
</dbReference>
<feature type="domain" description="EamA" evidence="2">
    <location>
        <begin position="143"/>
        <end position="274"/>
    </location>
</feature>
<feature type="transmembrane region" description="Helical" evidence="1">
    <location>
        <begin position="35"/>
        <end position="59"/>
    </location>
</feature>
<feature type="transmembrane region" description="Helical" evidence="1">
    <location>
        <begin position="118"/>
        <end position="137"/>
    </location>
</feature>
<dbReference type="EMBL" id="JACIEE010000013">
    <property type="protein sequence ID" value="MBB3979794.1"/>
    <property type="molecule type" value="Genomic_DNA"/>
</dbReference>
<protein>
    <submittedName>
        <fullName evidence="3">S-adenosylmethionine uptake transporter</fullName>
    </submittedName>
</protein>
<dbReference type="GO" id="GO:0016020">
    <property type="term" value="C:membrane"/>
    <property type="evidence" value="ECO:0007669"/>
    <property type="project" value="InterPro"/>
</dbReference>
<reference evidence="3 4" key="1">
    <citation type="submission" date="2020-08" db="EMBL/GenBank/DDBJ databases">
        <title>Genomic Encyclopedia of Type Strains, Phase IV (KMG-IV): sequencing the most valuable type-strain genomes for metagenomic binning, comparative biology and taxonomic classification.</title>
        <authorList>
            <person name="Goeker M."/>
        </authorList>
    </citation>
    <scope>NUCLEOTIDE SEQUENCE [LARGE SCALE GENOMIC DNA]</scope>
    <source>
        <strain evidence="3 4">DSM 100211</strain>
    </source>
</reference>
<gene>
    <name evidence="3" type="ORF">GGQ64_005039</name>
</gene>
<feature type="transmembrane region" description="Helical" evidence="1">
    <location>
        <begin position="66"/>
        <end position="86"/>
    </location>
</feature>
<dbReference type="InterPro" id="IPR037185">
    <property type="entry name" value="EmrE-like"/>
</dbReference>
<keyword evidence="1" id="KW-0472">Membrane</keyword>
<feature type="transmembrane region" description="Helical" evidence="1">
    <location>
        <begin position="143"/>
        <end position="162"/>
    </location>
</feature>
<dbReference type="Pfam" id="PF00892">
    <property type="entry name" value="EamA"/>
    <property type="match status" value="2"/>
</dbReference>
<dbReference type="InterPro" id="IPR000620">
    <property type="entry name" value="EamA_dom"/>
</dbReference>
<feature type="domain" description="EamA" evidence="2">
    <location>
        <begin position="2"/>
        <end position="134"/>
    </location>
</feature>
<keyword evidence="4" id="KW-1185">Reference proteome</keyword>
<evidence type="ECO:0000259" key="2">
    <source>
        <dbReference type="Pfam" id="PF00892"/>
    </source>
</evidence>
<sequence>MRGAILGFTAFAVFSGTDVLVKLLAERFAVPQVTFMVTVAALLLLLVQVGTTGTLASLLPRYPGLALARAFLLALDTILIHYAFSMLPLSEAYLLAFLTPILVAVLAFLLLGERLSPIAWSGVIVGFFGVAIALRPGMISLNLGHAAAAGSALVFALSLLLLRRTKQTEPDMALVSTLLVVLAAVALGAALSTGGFEPIGMSDLLSAFAGGLFLFGGHLLLVRAFRTGDASVVAPFQYSQIIWGCLYGALFFAAPTELHTLAGALVIILSGWLVLK</sequence>
<feature type="transmembrane region" description="Helical" evidence="1">
    <location>
        <begin position="258"/>
        <end position="275"/>
    </location>
</feature>
<feature type="transmembrane region" description="Helical" evidence="1">
    <location>
        <begin position="92"/>
        <end position="111"/>
    </location>
</feature>
<feature type="transmembrane region" description="Helical" evidence="1">
    <location>
        <begin position="204"/>
        <end position="225"/>
    </location>
</feature>
<dbReference type="AlphaFoldDB" id="A0A7W6DC32"/>
<evidence type="ECO:0000313" key="4">
    <source>
        <dbReference type="Proteomes" id="UP000574761"/>
    </source>
</evidence>
<accession>A0A7W6DC32</accession>
<feature type="transmembrane region" description="Helical" evidence="1">
    <location>
        <begin position="232"/>
        <end position="252"/>
    </location>
</feature>
<dbReference type="PANTHER" id="PTHR22911">
    <property type="entry name" value="ACYL-MALONYL CONDENSING ENZYME-RELATED"/>
    <property type="match status" value="1"/>
</dbReference>
<comment type="caution">
    <text evidence="3">The sequence shown here is derived from an EMBL/GenBank/DDBJ whole genome shotgun (WGS) entry which is preliminary data.</text>
</comment>
<evidence type="ECO:0000256" key="1">
    <source>
        <dbReference type="SAM" id="Phobius"/>
    </source>
</evidence>
<organism evidence="3 4">
    <name type="scientific">Mycoplana azooxidifex</name>
    <dbReference type="NCBI Taxonomy" id="1636188"/>
    <lineage>
        <taxon>Bacteria</taxon>
        <taxon>Pseudomonadati</taxon>
        <taxon>Pseudomonadota</taxon>
        <taxon>Alphaproteobacteria</taxon>
        <taxon>Hyphomicrobiales</taxon>
        <taxon>Rhizobiaceae</taxon>
        <taxon>Mycoplana</taxon>
    </lineage>
</organism>
<proteinExistence type="predicted"/>
<dbReference type="Gene3D" id="1.10.3730.20">
    <property type="match status" value="1"/>
</dbReference>
<feature type="transmembrane region" description="Helical" evidence="1">
    <location>
        <begin position="174"/>
        <end position="192"/>
    </location>
</feature>
<dbReference type="RefSeq" id="WP_183807983.1">
    <property type="nucleotide sequence ID" value="NZ_JACIEE010000013.1"/>
</dbReference>
<keyword evidence="1" id="KW-0812">Transmembrane</keyword>
<evidence type="ECO:0000313" key="3">
    <source>
        <dbReference type="EMBL" id="MBB3979794.1"/>
    </source>
</evidence>
<name>A0A7W6DC32_9HYPH</name>
<dbReference type="SUPFAM" id="SSF103481">
    <property type="entry name" value="Multidrug resistance efflux transporter EmrE"/>
    <property type="match status" value="2"/>
</dbReference>